<sequence length="175" mass="18598">MYWSIYDFLMLLSGIITLVIVVVPVRGIPARTRMAAGGIGGGLVIVSMVLASVPFFRYPAAVIVAPVVAILGVVAVIGKAVRRPTSMQAGEPGHEHPSVSRVGPVRGTEPPEVGSLPRDLSSEDLMRLAIQDRGSWIEIARHPAAYDGLLEWLATHGDEGVRDAVLARRSGLTEG</sequence>
<evidence type="ECO:0000256" key="2">
    <source>
        <dbReference type="SAM" id="Phobius"/>
    </source>
</evidence>
<keyword evidence="2" id="KW-0472">Membrane</keyword>
<dbReference type="Pfam" id="PF25591">
    <property type="entry name" value="LRV_2"/>
    <property type="match status" value="1"/>
</dbReference>
<feature type="transmembrane region" description="Helical" evidence="2">
    <location>
        <begin position="62"/>
        <end position="81"/>
    </location>
</feature>
<keyword evidence="2" id="KW-0812">Transmembrane</keyword>
<name>A0ABU5TA50_9MICC</name>
<evidence type="ECO:0000256" key="1">
    <source>
        <dbReference type="SAM" id="MobiDB-lite"/>
    </source>
</evidence>
<dbReference type="EMBL" id="JAYGGQ010000014">
    <property type="protein sequence ID" value="MEA5456402.1"/>
    <property type="molecule type" value="Genomic_DNA"/>
</dbReference>
<accession>A0ABU5TA50</accession>
<keyword evidence="2" id="KW-1133">Transmembrane helix</keyword>
<comment type="caution">
    <text evidence="4">The sequence shown here is derived from an EMBL/GenBank/DDBJ whole genome shotgun (WGS) entry which is preliminary data.</text>
</comment>
<feature type="transmembrane region" description="Helical" evidence="2">
    <location>
        <begin position="35"/>
        <end position="56"/>
    </location>
</feature>
<proteinExistence type="predicted"/>
<feature type="domain" description="Leucine rich repeat variant" evidence="3">
    <location>
        <begin position="121"/>
        <end position="168"/>
    </location>
</feature>
<dbReference type="InterPro" id="IPR057893">
    <property type="entry name" value="LRV_2"/>
</dbReference>
<organism evidence="4 5">
    <name type="scientific">Sinomonas terricola</name>
    <dbReference type="NCBI Taxonomy" id="3110330"/>
    <lineage>
        <taxon>Bacteria</taxon>
        <taxon>Bacillati</taxon>
        <taxon>Actinomycetota</taxon>
        <taxon>Actinomycetes</taxon>
        <taxon>Micrococcales</taxon>
        <taxon>Micrococcaceae</taxon>
        <taxon>Sinomonas</taxon>
    </lineage>
</organism>
<gene>
    <name evidence="4" type="ORF">SPF06_16835</name>
</gene>
<reference evidence="4 5" key="1">
    <citation type="submission" date="2023-12" db="EMBL/GenBank/DDBJ databases">
        <title>Sinomonas terricola sp. nov, isolated from litchi orchard soil in Guangdong, PR China.</title>
        <authorList>
            <person name="Jiaxin W."/>
            <person name="Yang Z."/>
            <person name="Honghui Z."/>
        </authorList>
    </citation>
    <scope>NUCLEOTIDE SEQUENCE [LARGE SCALE GENOMIC DNA]</scope>
    <source>
        <strain evidence="4 5">JGH33</strain>
    </source>
</reference>
<feature type="transmembrane region" description="Helical" evidence="2">
    <location>
        <begin position="6"/>
        <end position="23"/>
    </location>
</feature>
<evidence type="ECO:0000313" key="4">
    <source>
        <dbReference type="EMBL" id="MEA5456402.1"/>
    </source>
</evidence>
<evidence type="ECO:0000259" key="3">
    <source>
        <dbReference type="Pfam" id="PF25591"/>
    </source>
</evidence>
<keyword evidence="5" id="KW-1185">Reference proteome</keyword>
<dbReference type="Proteomes" id="UP001304769">
    <property type="component" value="Unassembled WGS sequence"/>
</dbReference>
<dbReference type="RefSeq" id="WP_323280294.1">
    <property type="nucleotide sequence ID" value="NZ_JAYGGQ010000014.1"/>
</dbReference>
<protein>
    <recommendedName>
        <fullName evidence="3">Leucine rich repeat variant domain-containing protein</fullName>
    </recommendedName>
</protein>
<feature type="region of interest" description="Disordered" evidence="1">
    <location>
        <begin position="85"/>
        <end position="118"/>
    </location>
</feature>
<evidence type="ECO:0000313" key="5">
    <source>
        <dbReference type="Proteomes" id="UP001304769"/>
    </source>
</evidence>